<dbReference type="InterPro" id="IPR044941">
    <property type="entry name" value="EutB_N_sf"/>
</dbReference>
<evidence type="ECO:0000313" key="3">
    <source>
        <dbReference type="Proteomes" id="UP000249135"/>
    </source>
</evidence>
<comment type="caution">
    <text evidence="2">The sequence shown here is derived from an EMBL/GenBank/DDBJ whole genome shotgun (WGS) entry which is preliminary data.</text>
</comment>
<evidence type="ECO:0000256" key="1">
    <source>
        <dbReference type="SAM" id="MobiDB-lite"/>
    </source>
</evidence>
<dbReference type="InterPro" id="IPR010628">
    <property type="entry name" value="EutB"/>
</dbReference>
<gene>
    <name evidence="2" type="ORF">DI563_32945</name>
</gene>
<dbReference type="GO" id="GO:0006520">
    <property type="term" value="P:amino acid metabolic process"/>
    <property type="evidence" value="ECO:0007669"/>
    <property type="project" value="InterPro"/>
</dbReference>
<protein>
    <submittedName>
        <fullName evidence="2">Uncharacterized protein</fullName>
    </submittedName>
</protein>
<feature type="compositionally biased region" description="Polar residues" evidence="1">
    <location>
        <begin position="59"/>
        <end position="68"/>
    </location>
</feature>
<accession>A0A2W5QQV7</accession>
<reference evidence="2 3" key="1">
    <citation type="submission" date="2017-08" db="EMBL/GenBank/DDBJ databases">
        <title>Infants hospitalized years apart are colonized by the same room-sourced microbial strains.</title>
        <authorList>
            <person name="Brooks B."/>
            <person name="Olm M.R."/>
            <person name="Firek B.A."/>
            <person name="Baker R."/>
            <person name="Thomas B.C."/>
            <person name="Morowitz M.J."/>
            <person name="Banfield J.F."/>
        </authorList>
    </citation>
    <scope>NUCLEOTIDE SEQUENCE [LARGE SCALE GENOMIC DNA]</scope>
    <source>
        <strain evidence="2">S2_005_003_R2_41</strain>
    </source>
</reference>
<name>A0A2W5QQV7_VARPD</name>
<evidence type="ECO:0000313" key="2">
    <source>
        <dbReference type="EMBL" id="PZQ53860.1"/>
    </source>
</evidence>
<feature type="non-terminal residue" evidence="2">
    <location>
        <position position="68"/>
    </location>
</feature>
<dbReference type="EMBL" id="QFPP01000972">
    <property type="protein sequence ID" value="PZQ53860.1"/>
    <property type="molecule type" value="Genomic_DNA"/>
</dbReference>
<dbReference type="Pfam" id="PF06751">
    <property type="entry name" value="EutB"/>
    <property type="match status" value="1"/>
</dbReference>
<dbReference type="Gene3D" id="2.30.170.30">
    <property type="entry name" value="ethanolamine ammonia-lyase heavy chain domain like"/>
    <property type="match status" value="1"/>
</dbReference>
<sequence>MAKATPPRSGDVLAGVAAGTTVERMAARMALAEVPGVPLISVQKVTVPSRPESEHWRGSGSSAQGKSL</sequence>
<dbReference type="GO" id="GO:0008851">
    <property type="term" value="F:ethanolamine ammonia-lyase activity"/>
    <property type="evidence" value="ECO:0007669"/>
    <property type="project" value="InterPro"/>
</dbReference>
<organism evidence="2 3">
    <name type="scientific">Variovorax paradoxus</name>
    <dbReference type="NCBI Taxonomy" id="34073"/>
    <lineage>
        <taxon>Bacteria</taxon>
        <taxon>Pseudomonadati</taxon>
        <taxon>Pseudomonadota</taxon>
        <taxon>Betaproteobacteria</taxon>
        <taxon>Burkholderiales</taxon>
        <taxon>Comamonadaceae</taxon>
        <taxon>Variovorax</taxon>
    </lineage>
</organism>
<dbReference type="AlphaFoldDB" id="A0A2W5QQV7"/>
<proteinExistence type="predicted"/>
<dbReference type="Proteomes" id="UP000249135">
    <property type="component" value="Unassembled WGS sequence"/>
</dbReference>
<feature type="region of interest" description="Disordered" evidence="1">
    <location>
        <begin position="48"/>
        <end position="68"/>
    </location>
</feature>